<dbReference type="Proteomes" id="UP001327560">
    <property type="component" value="Chromosome 8"/>
</dbReference>
<comment type="pathway">
    <text evidence="1 4">Protein modification; protein ubiquitination.</text>
</comment>
<evidence type="ECO:0000256" key="2">
    <source>
        <dbReference type="ARBA" id="ARBA00009993"/>
    </source>
</evidence>
<dbReference type="AlphaFoldDB" id="A0AAQ3QKB8"/>
<dbReference type="Gene3D" id="3.30.710.10">
    <property type="entry name" value="Potassium Channel Kv1.1, Chain A"/>
    <property type="match status" value="1"/>
</dbReference>
<proteinExistence type="inferred from homology"/>
<feature type="domain" description="SKP1 component dimerisation" evidence="5">
    <location>
        <begin position="118"/>
        <end position="165"/>
    </location>
</feature>
<dbReference type="GO" id="GO:0006511">
    <property type="term" value="P:ubiquitin-dependent protein catabolic process"/>
    <property type="evidence" value="ECO:0007669"/>
    <property type="project" value="InterPro"/>
</dbReference>
<dbReference type="InterPro" id="IPR036296">
    <property type="entry name" value="SKP1-like_dim_sf"/>
</dbReference>
<comment type="similarity">
    <text evidence="2 4">Belongs to the SKP1 family.</text>
</comment>
<dbReference type="Pfam" id="PF01466">
    <property type="entry name" value="Skp1"/>
    <property type="match status" value="1"/>
</dbReference>
<evidence type="ECO:0000256" key="1">
    <source>
        <dbReference type="ARBA" id="ARBA00004906"/>
    </source>
</evidence>
<keyword evidence="3 4" id="KW-0833">Ubl conjugation pathway</keyword>
<evidence type="ECO:0000259" key="6">
    <source>
        <dbReference type="Pfam" id="PF03931"/>
    </source>
</evidence>
<reference evidence="7 8" key="1">
    <citation type="submission" date="2023-10" db="EMBL/GenBank/DDBJ databases">
        <title>Chromosome-scale genome assembly provides insights into flower coloration mechanisms of Canna indica.</title>
        <authorList>
            <person name="Li C."/>
        </authorList>
    </citation>
    <scope>NUCLEOTIDE SEQUENCE [LARGE SCALE GENOMIC DNA]</scope>
    <source>
        <tissue evidence="7">Flower</tissue>
    </source>
</reference>
<dbReference type="InterPro" id="IPR001232">
    <property type="entry name" value="SKP1-like"/>
</dbReference>
<comment type="function">
    <text evidence="4">Involved in ubiquitination and subsequent proteasomal degradation of target proteins. Together with CUL1, RBX1 and a F-box protein, it forms a SCF E3 ubiquitin ligase complex. The functional specificity of this complex depends on the type of F-box protein. In the SCF complex, it serves as an adapter that links the F-box protein to CUL1.</text>
</comment>
<dbReference type="InterPro" id="IPR011333">
    <property type="entry name" value="SKP1/BTB/POZ_sf"/>
</dbReference>
<keyword evidence="8" id="KW-1185">Reference proteome</keyword>
<evidence type="ECO:0000259" key="5">
    <source>
        <dbReference type="Pfam" id="PF01466"/>
    </source>
</evidence>
<organism evidence="7 8">
    <name type="scientific">Canna indica</name>
    <name type="common">Indian-shot</name>
    <dbReference type="NCBI Taxonomy" id="4628"/>
    <lineage>
        <taxon>Eukaryota</taxon>
        <taxon>Viridiplantae</taxon>
        <taxon>Streptophyta</taxon>
        <taxon>Embryophyta</taxon>
        <taxon>Tracheophyta</taxon>
        <taxon>Spermatophyta</taxon>
        <taxon>Magnoliopsida</taxon>
        <taxon>Liliopsida</taxon>
        <taxon>Zingiberales</taxon>
        <taxon>Cannaceae</taxon>
        <taxon>Canna</taxon>
    </lineage>
</organism>
<sequence>MASSSTGSGRRRRRMVMLRCSDGMEFYVDTTFLTPSRMIKSVIEDCGPQDLILVTLPEVNGVTLEEILRFLMKHIEFVDRTTEADAEELKMWDDKFLEDVDMNTLYNLLLASIIMKMKELTDLCVEKAADMMRGKQPAEIRELFNIRNKFSPEEEEGIRNENEWAFN</sequence>
<dbReference type="InterPro" id="IPR016073">
    <property type="entry name" value="Skp1_comp_POZ"/>
</dbReference>
<dbReference type="EMBL" id="CP136897">
    <property type="protein sequence ID" value="WOL15891.1"/>
    <property type="molecule type" value="Genomic_DNA"/>
</dbReference>
<dbReference type="Pfam" id="PF03931">
    <property type="entry name" value="Skp1_POZ"/>
    <property type="match status" value="1"/>
</dbReference>
<name>A0AAQ3QKB8_9LILI</name>
<gene>
    <name evidence="7" type="ORF">Cni_G24672</name>
</gene>
<evidence type="ECO:0000313" key="8">
    <source>
        <dbReference type="Proteomes" id="UP001327560"/>
    </source>
</evidence>
<evidence type="ECO:0000313" key="7">
    <source>
        <dbReference type="EMBL" id="WOL15891.1"/>
    </source>
</evidence>
<protein>
    <recommendedName>
        <fullName evidence="4">SKP1-like protein</fullName>
    </recommendedName>
</protein>
<comment type="subunit">
    <text evidence="4">Part of a SCF (SKP1-cullin-F-box) protein ligase complex.</text>
</comment>
<accession>A0AAQ3QKB8</accession>
<evidence type="ECO:0000256" key="3">
    <source>
        <dbReference type="ARBA" id="ARBA00022786"/>
    </source>
</evidence>
<evidence type="ECO:0000256" key="4">
    <source>
        <dbReference type="PIRNR" id="PIRNR028729"/>
    </source>
</evidence>
<dbReference type="SUPFAM" id="SSF81382">
    <property type="entry name" value="Skp1 dimerisation domain-like"/>
    <property type="match status" value="1"/>
</dbReference>
<dbReference type="GO" id="GO:0009867">
    <property type="term" value="P:jasmonic acid mediated signaling pathway"/>
    <property type="evidence" value="ECO:0007669"/>
    <property type="project" value="UniProtKB-ARBA"/>
</dbReference>
<dbReference type="InterPro" id="IPR016897">
    <property type="entry name" value="SKP1"/>
</dbReference>
<dbReference type="SMART" id="SM00512">
    <property type="entry name" value="Skp1"/>
    <property type="match status" value="1"/>
</dbReference>
<dbReference type="InterPro" id="IPR016072">
    <property type="entry name" value="Skp1_comp_dimer"/>
</dbReference>
<dbReference type="GO" id="GO:0016567">
    <property type="term" value="P:protein ubiquitination"/>
    <property type="evidence" value="ECO:0007669"/>
    <property type="project" value="UniProtKB-UniRule"/>
</dbReference>
<dbReference type="SUPFAM" id="SSF54695">
    <property type="entry name" value="POZ domain"/>
    <property type="match status" value="1"/>
</dbReference>
<feature type="domain" description="SKP1 component POZ" evidence="6">
    <location>
        <begin position="15"/>
        <end position="74"/>
    </location>
</feature>
<dbReference type="PIRSF" id="PIRSF028729">
    <property type="entry name" value="E3_ubiquit_lig_SCF_Skp"/>
    <property type="match status" value="1"/>
</dbReference>
<dbReference type="PANTHER" id="PTHR11165">
    <property type="entry name" value="SKP1"/>
    <property type="match status" value="1"/>
</dbReference>